<keyword evidence="11" id="KW-1185">Reference proteome</keyword>
<evidence type="ECO:0000256" key="3">
    <source>
        <dbReference type="ARBA" id="ARBA00021740"/>
    </source>
</evidence>
<evidence type="ECO:0000256" key="5">
    <source>
        <dbReference type="ARBA" id="ARBA00022679"/>
    </source>
</evidence>
<dbReference type="Pfam" id="PF07536">
    <property type="entry name" value="HWE_HK"/>
    <property type="match status" value="1"/>
</dbReference>
<dbReference type="InterPro" id="IPR036890">
    <property type="entry name" value="HATPase_C_sf"/>
</dbReference>
<dbReference type="InterPro" id="IPR011102">
    <property type="entry name" value="Sig_transdc_His_kinase_HWE"/>
</dbReference>
<accession>A0A916ZEQ7</accession>
<evidence type="ECO:0000313" key="11">
    <source>
        <dbReference type="Proteomes" id="UP000644699"/>
    </source>
</evidence>
<evidence type="ECO:0000256" key="2">
    <source>
        <dbReference type="ARBA" id="ARBA00012438"/>
    </source>
</evidence>
<dbReference type="PANTHER" id="PTHR41523">
    <property type="entry name" value="TWO-COMPONENT SYSTEM SENSOR PROTEIN"/>
    <property type="match status" value="1"/>
</dbReference>
<keyword evidence="7" id="KW-0418">Kinase</keyword>
<sequence length="483" mass="53686">MIDFASLFDEIPSPYMVLDANLNYVAANKAYMAVVKLQLDQLLGRNLFALFPNDDEGGTRLRRSLQTVLATGASDTIAFIPYPIPDPSVEGGVDHRYWTAVHTPLLGADGRTAFVVQNTVDVTDLYLSRQRGEAGEVGGGVDVLQRAREVERAYQESLAESAEFRRLFDQAPGMIAIVHGEDHRFSFANHAYRSFTGHRVLDGRAIREAFPEIADQDLIVRLDTVFRTGRAESGEGIRLLLKGRDEDRLREAFVDFHYQPIRDGQERITGVFIQGTDRTEQYRTLHHQRLLLDELNHRVKNTLSTVQSIARRSFRHVDRLGVAAFEARIKALSNVHDLISDQHWEKIGLQTLIEGELAAFGADRVALAGPAVDLTPRAAVALAMVFHELVSNALKYGSLSTETGSLELAWSIAARDGESVLRFEWREAGNPSPPREWPRGFGIRTLERILEGELAGGFTLDLAQGSVICRFEVPLAEVGDVAS</sequence>
<evidence type="ECO:0000313" key="10">
    <source>
        <dbReference type="EMBL" id="GGD92542.1"/>
    </source>
</evidence>
<dbReference type="CDD" id="cd00130">
    <property type="entry name" value="PAS"/>
    <property type="match status" value="1"/>
</dbReference>
<dbReference type="InterPro" id="IPR000014">
    <property type="entry name" value="PAS"/>
</dbReference>
<organism evidence="10 11">
    <name type="scientific">Aureimonas endophytica</name>
    <dbReference type="NCBI Taxonomy" id="2027858"/>
    <lineage>
        <taxon>Bacteria</taxon>
        <taxon>Pseudomonadati</taxon>
        <taxon>Pseudomonadota</taxon>
        <taxon>Alphaproteobacteria</taxon>
        <taxon>Hyphomicrobiales</taxon>
        <taxon>Aurantimonadaceae</taxon>
        <taxon>Aureimonas</taxon>
    </lineage>
</organism>
<dbReference type="SMART" id="SM00091">
    <property type="entry name" value="PAS"/>
    <property type="match status" value="2"/>
</dbReference>
<comment type="catalytic activity">
    <reaction evidence="1">
        <text>ATP + protein L-histidine = ADP + protein N-phospho-L-histidine.</text>
        <dbReference type="EC" id="2.7.13.3"/>
    </reaction>
</comment>
<dbReference type="InterPro" id="IPR035965">
    <property type="entry name" value="PAS-like_dom_sf"/>
</dbReference>
<feature type="domain" description="PAS" evidence="9">
    <location>
        <begin position="1"/>
        <end position="72"/>
    </location>
</feature>
<dbReference type="Proteomes" id="UP000644699">
    <property type="component" value="Unassembled WGS sequence"/>
</dbReference>
<dbReference type="EC" id="2.7.13.3" evidence="2"/>
<dbReference type="AlphaFoldDB" id="A0A916ZEQ7"/>
<comment type="caution">
    <text evidence="10">The sequence shown here is derived from an EMBL/GenBank/DDBJ whole genome shotgun (WGS) entry which is preliminary data.</text>
</comment>
<dbReference type="SUPFAM" id="SSF55785">
    <property type="entry name" value="PYP-like sensor domain (PAS domain)"/>
    <property type="match status" value="2"/>
</dbReference>
<evidence type="ECO:0000256" key="1">
    <source>
        <dbReference type="ARBA" id="ARBA00000085"/>
    </source>
</evidence>
<dbReference type="Gene3D" id="3.30.565.10">
    <property type="entry name" value="Histidine kinase-like ATPase, C-terminal domain"/>
    <property type="match status" value="1"/>
</dbReference>
<keyword evidence="5" id="KW-0808">Transferase</keyword>
<reference evidence="10" key="2">
    <citation type="submission" date="2020-09" db="EMBL/GenBank/DDBJ databases">
        <authorList>
            <person name="Sun Q."/>
            <person name="Zhou Y."/>
        </authorList>
    </citation>
    <scope>NUCLEOTIDE SEQUENCE</scope>
    <source>
        <strain evidence="10">CGMCC 1.15367</strain>
    </source>
</reference>
<dbReference type="InterPro" id="IPR013656">
    <property type="entry name" value="PAS_4"/>
</dbReference>
<gene>
    <name evidence="10" type="ORF">GCM10011390_09070</name>
</gene>
<reference evidence="10" key="1">
    <citation type="journal article" date="2014" name="Int. J. Syst. Evol. Microbiol.">
        <title>Complete genome sequence of Corynebacterium casei LMG S-19264T (=DSM 44701T), isolated from a smear-ripened cheese.</title>
        <authorList>
            <consortium name="US DOE Joint Genome Institute (JGI-PGF)"/>
            <person name="Walter F."/>
            <person name="Albersmeier A."/>
            <person name="Kalinowski J."/>
            <person name="Ruckert C."/>
        </authorList>
    </citation>
    <scope>NUCLEOTIDE SEQUENCE</scope>
    <source>
        <strain evidence="10">CGMCC 1.15367</strain>
    </source>
</reference>
<keyword evidence="8" id="KW-0067">ATP-binding</keyword>
<keyword evidence="4" id="KW-0597">Phosphoprotein</keyword>
<evidence type="ECO:0000256" key="7">
    <source>
        <dbReference type="ARBA" id="ARBA00022777"/>
    </source>
</evidence>
<dbReference type="PANTHER" id="PTHR41523:SF7">
    <property type="entry name" value="HISTIDINE KINASE"/>
    <property type="match status" value="1"/>
</dbReference>
<keyword evidence="6" id="KW-0547">Nucleotide-binding</keyword>
<evidence type="ECO:0000256" key="8">
    <source>
        <dbReference type="ARBA" id="ARBA00022840"/>
    </source>
</evidence>
<dbReference type="RefSeq" id="WP_188906991.1">
    <property type="nucleotide sequence ID" value="NZ_BMIQ01000001.1"/>
</dbReference>
<name>A0A916ZEQ7_9HYPH</name>
<dbReference type="EMBL" id="BMIQ01000001">
    <property type="protein sequence ID" value="GGD92542.1"/>
    <property type="molecule type" value="Genomic_DNA"/>
</dbReference>
<evidence type="ECO:0000259" key="9">
    <source>
        <dbReference type="PROSITE" id="PS50112"/>
    </source>
</evidence>
<protein>
    <recommendedName>
        <fullName evidence="3">Blue-light-activated histidine kinase</fullName>
        <ecNumber evidence="2">2.7.13.3</ecNumber>
    </recommendedName>
</protein>
<dbReference type="GO" id="GO:0005524">
    <property type="term" value="F:ATP binding"/>
    <property type="evidence" value="ECO:0007669"/>
    <property type="project" value="UniProtKB-KW"/>
</dbReference>
<dbReference type="SMART" id="SM00911">
    <property type="entry name" value="HWE_HK"/>
    <property type="match status" value="1"/>
</dbReference>
<dbReference type="PROSITE" id="PS50112">
    <property type="entry name" value="PAS"/>
    <property type="match status" value="1"/>
</dbReference>
<evidence type="ECO:0000256" key="6">
    <source>
        <dbReference type="ARBA" id="ARBA00022741"/>
    </source>
</evidence>
<dbReference type="Gene3D" id="3.30.450.20">
    <property type="entry name" value="PAS domain"/>
    <property type="match status" value="2"/>
</dbReference>
<proteinExistence type="predicted"/>
<dbReference type="Pfam" id="PF08448">
    <property type="entry name" value="PAS_4"/>
    <property type="match status" value="2"/>
</dbReference>
<dbReference type="GO" id="GO:0004673">
    <property type="term" value="F:protein histidine kinase activity"/>
    <property type="evidence" value="ECO:0007669"/>
    <property type="project" value="UniProtKB-EC"/>
</dbReference>
<evidence type="ECO:0000256" key="4">
    <source>
        <dbReference type="ARBA" id="ARBA00022553"/>
    </source>
</evidence>